<reference evidence="3" key="1">
    <citation type="journal article" date="2015" name="BMC Genomics">
        <title>Genomic and transcriptomic analysis of the endophytic fungus Pestalotiopsis fici reveals its lifestyle and high potential for synthesis of natural products.</title>
        <authorList>
            <person name="Wang X."/>
            <person name="Zhang X."/>
            <person name="Liu L."/>
            <person name="Xiang M."/>
            <person name="Wang W."/>
            <person name="Sun X."/>
            <person name="Che Y."/>
            <person name="Guo L."/>
            <person name="Liu G."/>
            <person name="Guo L."/>
            <person name="Wang C."/>
            <person name="Yin W.B."/>
            <person name="Stadler M."/>
            <person name="Zhang X."/>
            <person name="Liu X."/>
        </authorList>
    </citation>
    <scope>NUCLEOTIDE SEQUENCE [LARGE SCALE GENOMIC DNA]</scope>
    <source>
        <strain evidence="3">W106-1 / CGMCC3.15140</strain>
    </source>
</reference>
<dbReference type="InParanoid" id="W3WKK2"/>
<sequence length="248" mass="27942">MPGIIRSASRPPRQFSNPKDPGGHNDDDNQSDSSGSSHQNHRCCSSSSTQQQHDSYYTLDLPYTAYRGAFLGGHYRLHQLRLQTEFLDIFSVVCLCGRVFEAQAFSLSLGADAPERGLPLPKQLMDSRRRRMKRIYRSDNFVDVFEDSGKRFLVSKVDRTEKEWRDVCDQVICRDVDYAADLPARLVGGRRLQKRGRHHGGGGACCEIDRRLGSTSADVSISLCLVDDKADLSDVYSYRCVPIYNAAR</sequence>
<accession>W3WKK2</accession>
<keyword evidence="3" id="KW-1185">Reference proteome</keyword>
<dbReference type="eggNOG" id="ENOG502RK30">
    <property type="taxonomic scope" value="Eukaryota"/>
</dbReference>
<proteinExistence type="predicted"/>
<organism evidence="2 3">
    <name type="scientific">Pestalotiopsis fici (strain W106-1 / CGMCC3.15140)</name>
    <dbReference type="NCBI Taxonomy" id="1229662"/>
    <lineage>
        <taxon>Eukaryota</taxon>
        <taxon>Fungi</taxon>
        <taxon>Dikarya</taxon>
        <taxon>Ascomycota</taxon>
        <taxon>Pezizomycotina</taxon>
        <taxon>Sordariomycetes</taxon>
        <taxon>Xylariomycetidae</taxon>
        <taxon>Amphisphaeriales</taxon>
        <taxon>Sporocadaceae</taxon>
        <taxon>Pestalotiopsis</taxon>
    </lineage>
</organism>
<name>W3WKK2_PESFW</name>
<dbReference type="GeneID" id="19279133"/>
<dbReference type="RefSeq" id="XP_007840892.1">
    <property type="nucleotide sequence ID" value="XM_007842701.1"/>
</dbReference>
<feature type="region of interest" description="Disordered" evidence="1">
    <location>
        <begin position="1"/>
        <end position="48"/>
    </location>
</feature>
<dbReference type="HOGENOM" id="CLU_1120477_0_0_1"/>
<dbReference type="KEGG" id="pfy:PFICI_14120"/>
<protein>
    <submittedName>
        <fullName evidence="2">Uncharacterized protein</fullName>
    </submittedName>
</protein>
<dbReference type="OrthoDB" id="4776374at2759"/>
<evidence type="ECO:0000313" key="2">
    <source>
        <dbReference type="EMBL" id="ETS74254.1"/>
    </source>
</evidence>
<dbReference type="Proteomes" id="UP000030651">
    <property type="component" value="Unassembled WGS sequence"/>
</dbReference>
<dbReference type="AlphaFoldDB" id="W3WKK2"/>
<evidence type="ECO:0000313" key="3">
    <source>
        <dbReference type="Proteomes" id="UP000030651"/>
    </source>
</evidence>
<dbReference type="EMBL" id="KI912120">
    <property type="protein sequence ID" value="ETS74254.1"/>
    <property type="molecule type" value="Genomic_DNA"/>
</dbReference>
<evidence type="ECO:0000256" key="1">
    <source>
        <dbReference type="SAM" id="MobiDB-lite"/>
    </source>
</evidence>
<gene>
    <name evidence="2" type="ORF">PFICI_14120</name>
</gene>